<accession>A0A9D1S8H9</accession>
<dbReference type="GO" id="GO:0012505">
    <property type="term" value="C:endomembrane system"/>
    <property type="evidence" value="ECO:0007669"/>
    <property type="project" value="UniProtKB-ARBA"/>
</dbReference>
<dbReference type="Proteomes" id="UP000824118">
    <property type="component" value="Unassembled WGS sequence"/>
</dbReference>
<reference evidence="5" key="1">
    <citation type="submission" date="2020-10" db="EMBL/GenBank/DDBJ databases">
        <authorList>
            <person name="Gilroy R."/>
        </authorList>
    </citation>
    <scope>NUCLEOTIDE SEQUENCE</scope>
    <source>
        <strain evidence="5">ChiGjej1B1-1684</strain>
    </source>
</reference>
<protein>
    <submittedName>
        <fullName evidence="5">GPP34 family phosphoprotein</fullName>
    </submittedName>
</protein>
<keyword evidence="3" id="KW-0446">Lipid-binding</keyword>
<evidence type="ECO:0000256" key="4">
    <source>
        <dbReference type="ARBA" id="ARBA00023136"/>
    </source>
</evidence>
<name>A0A9D1S8H9_9FIRM</name>
<dbReference type="InterPro" id="IPR038261">
    <property type="entry name" value="GPP34-like_sf"/>
</dbReference>
<comment type="caution">
    <text evidence="5">The sequence shown here is derived from an EMBL/GenBank/DDBJ whole genome shotgun (WGS) entry which is preliminary data.</text>
</comment>
<dbReference type="GO" id="GO:0005737">
    <property type="term" value="C:cytoplasm"/>
    <property type="evidence" value="ECO:0007669"/>
    <property type="project" value="UniProtKB-ARBA"/>
</dbReference>
<gene>
    <name evidence="5" type="ORF">IAD22_05440</name>
</gene>
<keyword evidence="2" id="KW-0333">Golgi apparatus</keyword>
<evidence type="ECO:0000313" key="6">
    <source>
        <dbReference type="Proteomes" id="UP000824118"/>
    </source>
</evidence>
<comment type="subcellular location">
    <subcellularLocation>
        <location evidence="1">Golgi apparatus membrane</location>
        <topology evidence="1">Peripheral membrane protein</topology>
        <orientation evidence="1">Cytoplasmic side</orientation>
    </subcellularLocation>
</comment>
<evidence type="ECO:0000256" key="2">
    <source>
        <dbReference type="ARBA" id="ARBA00023034"/>
    </source>
</evidence>
<proteinExistence type="predicted"/>
<dbReference type="Gene3D" id="1.10.3630.10">
    <property type="entry name" value="yeast vps74-n-term truncation variant domain like"/>
    <property type="match status" value="1"/>
</dbReference>
<reference evidence="5" key="2">
    <citation type="journal article" date="2021" name="PeerJ">
        <title>Extensive microbial diversity within the chicken gut microbiome revealed by metagenomics and culture.</title>
        <authorList>
            <person name="Gilroy R."/>
            <person name="Ravi A."/>
            <person name="Getino M."/>
            <person name="Pursley I."/>
            <person name="Horton D.L."/>
            <person name="Alikhan N.F."/>
            <person name="Baker D."/>
            <person name="Gharbi K."/>
            <person name="Hall N."/>
            <person name="Watson M."/>
            <person name="Adriaenssens E.M."/>
            <person name="Foster-Nyarko E."/>
            <person name="Jarju S."/>
            <person name="Secka A."/>
            <person name="Antonio M."/>
            <person name="Oren A."/>
            <person name="Chaudhuri R.R."/>
            <person name="La Ragione R."/>
            <person name="Hildebrand F."/>
            <person name="Pallen M.J."/>
        </authorList>
    </citation>
    <scope>NUCLEOTIDE SEQUENCE</scope>
    <source>
        <strain evidence="5">ChiGjej1B1-1684</strain>
    </source>
</reference>
<evidence type="ECO:0000256" key="1">
    <source>
        <dbReference type="ARBA" id="ARBA00004255"/>
    </source>
</evidence>
<evidence type="ECO:0000313" key="5">
    <source>
        <dbReference type="EMBL" id="HIU50437.1"/>
    </source>
</evidence>
<dbReference type="EMBL" id="DVNG01000081">
    <property type="protein sequence ID" value="HIU50437.1"/>
    <property type="molecule type" value="Genomic_DNA"/>
</dbReference>
<dbReference type="GO" id="GO:0070273">
    <property type="term" value="F:phosphatidylinositol-4-phosphate binding"/>
    <property type="evidence" value="ECO:0007669"/>
    <property type="project" value="InterPro"/>
</dbReference>
<evidence type="ECO:0000256" key="3">
    <source>
        <dbReference type="ARBA" id="ARBA00023121"/>
    </source>
</evidence>
<dbReference type="AlphaFoldDB" id="A0A9D1S8H9"/>
<keyword evidence="4" id="KW-0472">Membrane</keyword>
<dbReference type="InterPro" id="IPR008628">
    <property type="entry name" value="GPP34-like"/>
</dbReference>
<sequence length="209" mass="23342">MNDLTVTEKYLIVSLTDRGKLPLLGVEVPSCLVVAGLFDMVFDGVVEIGVKKRLKAVKELPDNLSFLRCLYDMIVEKQKLTPDKLVSEFVLTFTGKRLTNYLKAVAGSLAQKGLADLEKDGEVCFPKEGEKDKIIQEIRAELLEDGVVSKEIVLLTALMYKGQQIKKYFSKYEADCLKKRIKEIKETEVGELVSEAVDYITCLIVVAAT</sequence>
<dbReference type="Pfam" id="PF05719">
    <property type="entry name" value="GPP34"/>
    <property type="match status" value="1"/>
</dbReference>
<organism evidence="5 6">
    <name type="scientific">Candidatus Limousia pullorum</name>
    <dbReference type="NCBI Taxonomy" id="2840860"/>
    <lineage>
        <taxon>Bacteria</taxon>
        <taxon>Bacillati</taxon>
        <taxon>Bacillota</taxon>
        <taxon>Clostridia</taxon>
        <taxon>Eubacteriales</taxon>
        <taxon>Oscillospiraceae</taxon>
        <taxon>Oscillospiraceae incertae sedis</taxon>
        <taxon>Candidatus Limousia</taxon>
    </lineage>
</organism>